<dbReference type="InterPro" id="IPR056221">
    <property type="entry name" value="Tle3_ab_dom"/>
</dbReference>
<dbReference type="EMBL" id="SSFD01000272">
    <property type="protein sequence ID" value="TXH81596.1"/>
    <property type="molecule type" value="Genomic_DNA"/>
</dbReference>
<name>A0A5C7SF82_THASP</name>
<feature type="region of interest" description="Disordered" evidence="1">
    <location>
        <begin position="69"/>
        <end position="91"/>
    </location>
</feature>
<dbReference type="AlphaFoldDB" id="A0A5C7SF82"/>
<comment type="caution">
    <text evidence="3">The sequence shown here is derived from an EMBL/GenBank/DDBJ whole genome shotgun (WGS) entry which is preliminary data.</text>
</comment>
<evidence type="ECO:0000259" key="2">
    <source>
        <dbReference type="Pfam" id="PF24322"/>
    </source>
</evidence>
<dbReference type="InterPro" id="IPR029058">
    <property type="entry name" value="AB_hydrolase_fold"/>
</dbReference>
<feature type="domain" description="T6SS Tle3 phospholipase effector alpha/beta" evidence="2">
    <location>
        <begin position="35"/>
        <end position="302"/>
    </location>
</feature>
<evidence type="ECO:0000313" key="3">
    <source>
        <dbReference type="EMBL" id="TXH81596.1"/>
    </source>
</evidence>
<reference evidence="3 4" key="1">
    <citation type="submission" date="2018-09" db="EMBL/GenBank/DDBJ databases">
        <title>Metagenome Assembled Genomes from an Advanced Water Purification Facility.</title>
        <authorList>
            <person name="Stamps B.W."/>
            <person name="Spear J.R."/>
        </authorList>
    </citation>
    <scope>NUCLEOTIDE SEQUENCE [LARGE SCALE GENOMIC DNA]</scope>
    <source>
        <strain evidence="3">Bin_27_1</strain>
    </source>
</reference>
<dbReference type="Proteomes" id="UP000321192">
    <property type="component" value="Unassembled WGS sequence"/>
</dbReference>
<evidence type="ECO:0000313" key="4">
    <source>
        <dbReference type="Proteomes" id="UP000321192"/>
    </source>
</evidence>
<organism evidence="3 4">
    <name type="scientific">Thauera aminoaromatica</name>
    <dbReference type="NCBI Taxonomy" id="164330"/>
    <lineage>
        <taxon>Bacteria</taxon>
        <taxon>Pseudomonadati</taxon>
        <taxon>Pseudomonadota</taxon>
        <taxon>Betaproteobacteria</taxon>
        <taxon>Rhodocyclales</taxon>
        <taxon>Zoogloeaceae</taxon>
        <taxon>Thauera</taxon>
    </lineage>
</organism>
<protein>
    <recommendedName>
        <fullName evidence="2">T6SS Tle3 phospholipase effector alpha/beta domain-containing protein</fullName>
    </recommendedName>
</protein>
<gene>
    <name evidence="3" type="ORF">E6Q80_17015</name>
</gene>
<dbReference type="SUPFAM" id="SSF53474">
    <property type="entry name" value="alpha/beta-Hydrolases"/>
    <property type="match status" value="1"/>
</dbReference>
<proteinExistence type="predicted"/>
<dbReference type="RefSeq" id="WP_346765749.1">
    <property type="nucleotide sequence ID" value="NZ_SSFD01000272.1"/>
</dbReference>
<dbReference type="Pfam" id="PF24322">
    <property type="entry name" value="Tle3"/>
    <property type="match status" value="1"/>
</dbReference>
<accession>A0A5C7SF82</accession>
<dbReference type="Gene3D" id="3.40.50.1820">
    <property type="entry name" value="alpha/beta hydrolase"/>
    <property type="match status" value="1"/>
</dbReference>
<feature type="non-terminal residue" evidence="3">
    <location>
        <position position="302"/>
    </location>
</feature>
<sequence>MKDYPKPPQIIAQGSTVLSTTTLPRLVDVPCEHVGACIVVHGVNDVGVGFQAVEAGLCEGIAERMAWHPSEPNHPWPYTPASYRMPTDDDRSRLEDDPDAVFFKRHVGTQTHSPVIPFYWGYRASADERTRRNNGQWLDTAGNRLDKDLSKGGGPFANATTTLADMWKSGAPAFGGFIDWLSGDPLRPVLQGPGRLYFVLAAQRLAALVRMIRKYDANDTVNIIAHSQGCLISLLAQAFLMEDGQRTADTLVLTHPPYGLEPTFLGNFSSGGGNDPAMEQFYASLRGLQTVRARLDTLINIV</sequence>
<evidence type="ECO:0000256" key="1">
    <source>
        <dbReference type="SAM" id="MobiDB-lite"/>
    </source>
</evidence>